<accession>A0AAD5XAI5</accession>
<evidence type="ECO:0000256" key="3">
    <source>
        <dbReference type="ARBA" id="ARBA00022553"/>
    </source>
</evidence>
<dbReference type="Proteomes" id="UP001211907">
    <property type="component" value="Unassembled WGS sequence"/>
</dbReference>
<sequence>MESNEELNKYYNAAQRLMDFAKSFDQKVQISPEMCMQANADFSIILNATSGSHKLKILAAHGIPQYFRLCPDLQSEALDRHLDLCEDNLTSIRHAAIGQLHHFVDQQLSDLSEKAVDILLQLLQTNLPEEFSIVMACLAQSLVRNASVTIATTWSHLASDVTSLEFPWVLQFATDTFLRAISRGCDNENLICHLEGINAFFTSASESVVNSSEYYDEWIDEDGLTNLMEPILQLTLDPARTSVREIADYLSRILCSSIESSFSTAIRQLFNLLNATVQLCKQHAIKPISLQNFLLKRVLSKQLLSKFANSEKELSVLKIFAESVTFGGEFSDASWINSLFELAKRHIPTGHDDNLLSTRTYQKLECIFYALYESSPFISPTGDTTAFLKPVYKMVKKLRSSYLGTDAIPASLENIFELIKELLRSPERRTPYARFMNSFTFSWKQSVIQKPSRSSKALTTEQQQQQQQQEQEQKKQSDIKQNTESVAKNEENLTKDFLQLQKSFKSVTNDTLSAQNSVGTKLSALKKIPISERIGRKSFSANAEILQPLPQTESKHPAPLSPISQSNETKSSTLLPLNQTHLELTRLTLTVASLEPTLPQQIHMSRPSQVEAIIVGKRKLADAAWEKAIPIKRVTKRGGIFSELIKGIPSVQISGSAIKKHDKLVSGASTSNPSMSWSSVRKSRAISAHPIQILHSASLDGNKRQKQKVDDVESPALIMQELSSTPGANTATLILKVPLELLGMHSMPFGSSVGNQQGIVEQETERSSRSQSLISKEMGISTISMAGDRKNRTNNIHNESNMELEFAVPAEFPEILKDLNREVLRAQPKDIYQFCATYFHNKLAEQRKELIELAAGIAPDDEVNDLKPNSKTLTDIRERKDSDDDMESDDEESEEEESVPPPVTANYNRGRRISVSAESMAPTLDNDFVAVVIPKTDEQKQRIQISIKNNFLFRSCDEEQYRDVVNAMAEKRVATGEEVIRQGGVGDFFYVVETGALDVFVSKNGSPPVKVFEYTDGGSFGELALMYNAPRAATVVATAESVLWALDRVTFRRILMENTSRKRRMYEGFLEEVKLLSSLEPYERHKIADVLESQVYNDSETVIKQGDVGEQFYIIESGEASVSKVIDGVEHQYPGLKKGDYFGGQSLIAFFYHIHSLCFLPELALLTEQPRQATIRAIGRLKVATMGKKAFVRLLGPVVDIIKRNANDYAKIKSHIPSN</sequence>
<feature type="compositionally biased region" description="Low complexity" evidence="8">
    <location>
        <begin position="461"/>
        <end position="470"/>
    </location>
</feature>
<keyword evidence="7" id="KW-0114">cAMP</keyword>
<dbReference type="SUPFAM" id="SSF48371">
    <property type="entry name" value="ARM repeat"/>
    <property type="match status" value="1"/>
</dbReference>
<comment type="caution">
    <text evidence="10">The sequence shown here is derived from an EMBL/GenBank/DDBJ whole genome shotgun (WGS) entry which is preliminary data.</text>
</comment>
<dbReference type="PROSITE" id="PS50042">
    <property type="entry name" value="CNMP_BINDING_3"/>
    <property type="match status" value="2"/>
</dbReference>
<dbReference type="GO" id="GO:0005952">
    <property type="term" value="C:cAMP-dependent protein kinase complex"/>
    <property type="evidence" value="ECO:0007669"/>
    <property type="project" value="InterPro"/>
</dbReference>
<evidence type="ECO:0000256" key="4">
    <source>
        <dbReference type="ARBA" id="ARBA00022566"/>
    </source>
</evidence>
<keyword evidence="5" id="KW-0677">Repeat</keyword>
<dbReference type="InterPro" id="IPR018490">
    <property type="entry name" value="cNMP-bd_dom_sf"/>
</dbReference>
<dbReference type="PANTHER" id="PTHR11635">
    <property type="entry name" value="CAMP-DEPENDENT PROTEIN KINASE REGULATORY CHAIN"/>
    <property type="match status" value="1"/>
</dbReference>
<feature type="region of interest" description="Disordered" evidence="8">
    <location>
        <begin position="549"/>
        <end position="570"/>
    </location>
</feature>
<evidence type="ECO:0000313" key="11">
    <source>
        <dbReference type="Proteomes" id="UP001211907"/>
    </source>
</evidence>
<dbReference type="PANTHER" id="PTHR11635:SF152">
    <property type="entry name" value="CAMP-DEPENDENT PROTEIN KINASE TYPE I REGULATORY SUBUNIT-RELATED"/>
    <property type="match status" value="1"/>
</dbReference>
<feature type="domain" description="Cyclic nucleotide-binding" evidence="9">
    <location>
        <begin position="952"/>
        <end position="1072"/>
    </location>
</feature>
<dbReference type="SUPFAM" id="SSF51206">
    <property type="entry name" value="cAMP-binding domain-like"/>
    <property type="match status" value="2"/>
</dbReference>
<dbReference type="GO" id="GO:0033554">
    <property type="term" value="P:cellular response to stress"/>
    <property type="evidence" value="ECO:0007669"/>
    <property type="project" value="UniProtKB-ARBA"/>
</dbReference>
<dbReference type="CDD" id="cd00038">
    <property type="entry name" value="CAP_ED"/>
    <property type="match status" value="2"/>
</dbReference>
<dbReference type="GO" id="GO:0005634">
    <property type="term" value="C:nucleus"/>
    <property type="evidence" value="ECO:0007669"/>
    <property type="project" value="TreeGrafter"/>
</dbReference>
<feature type="region of interest" description="Disordered" evidence="8">
    <location>
        <begin position="452"/>
        <end position="490"/>
    </location>
</feature>
<gene>
    <name evidence="10" type="ORF">HK100_002055</name>
</gene>
<keyword evidence="11" id="KW-1185">Reference proteome</keyword>
<dbReference type="PROSITE" id="PS00889">
    <property type="entry name" value="CNMP_BINDING_2"/>
    <property type="match status" value="1"/>
</dbReference>
<evidence type="ECO:0000256" key="1">
    <source>
        <dbReference type="ARBA" id="ARBA00005753"/>
    </source>
</evidence>
<dbReference type="EMBL" id="JADGJH010001466">
    <property type="protein sequence ID" value="KAJ3113224.1"/>
    <property type="molecule type" value="Genomic_DNA"/>
</dbReference>
<dbReference type="Pfam" id="PF05918">
    <property type="entry name" value="API5"/>
    <property type="match status" value="1"/>
</dbReference>
<evidence type="ECO:0000256" key="7">
    <source>
        <dbReference type="ARBA" id="ARBA00023149"/>
    </source>
</evidence>
<dbReference type="InterPro" id="IPR014710">
    <property type="entry name" value="RmlC-like_jellyroll"/>
</dbReference>
<feature type="compositionally biased region" description="Acidic residues" evidence="8">
    <location>
        <begin position="883"/>
        <end position="898"/>
    </location>
</feature>
<dbReference type="InterPro" id="IPR050503">
    <property type="entry name" value="cAMP-dep_PK_reg_su-like"/>
</dbReference>
<dbReference type="InterPro" id="IPR008383">
    <property type="entry name" value="API5"/>
</dbReference>
<dbReference type="CDD" id="cd12098">
    <property type="entry name" value="DD_R_ScPKA-like"/>
    <property type="match status" value="1"/>
</dbReference>
<dbReference type="PRINTS" id="PR00103">
    <property type="entry name" value="CAMPKINASE"/>
</dbReference>
<dbReference type="SUPFAM" id="SSF47391">
    <property type="entry name" value="Dimerization-anchoring domain of cAMP-dependent PK regulatory subunit"/>
    <property type="match status" value="1"/>
</dbReference>
<feature type="region of interest" description="Disordered" evidence="8">
    <location>
        <begin position="861"/>
        <end position="910"/>
    </location>
</feature>
<evidence type="ECO:0000256" key="8">
    <source>
        <dbReference type="SAM" id="MobiDB-lite"/>
    </source>
</evidence>
<dbReference type="GO" id="GO:0004862">
    <property type="term" value="F:cAMP-dependent protein kinase inhibitor activity"/>
    <property type="evidence" value="ECO:0007669"/>
    <property type="project" value="TreeGrafter"/>
</dbReference>
<dbReference type="InterPro" id="IPR003117">
    <property type="entry name" value="cAMP_dep_PK_reg_su_I/II_a/b"/>
</dbReference>
<dbReference type="AlphaFoldDB" id="A0AAD5XAI5"/>
<dbReference type="GO" id="GO:0030552">
    <property type="term" value="F:cAMP binding"/>
    <property type="evidence" value="ECO:0007669"/>
    <property type="project" value="UniProtKB-KW"/>
</dbReference>
<evidence type="ECO:0000256" key="6">
    <source>
        <dbReference type="ARBA" id="ARBA00022741"/>
    </source>
</evidence>
<evidence type="ECO:0000256" key="2">
    <source>
        <dbReference type="ARBA" id="ARBA00020355"/>
    </source>
</evidence>
<name>A0AAD5XAI5_9FUNG</name>
<dbReference type="PROSITE" id="PS00888">
    <property type="entry name" value="CNMP_BINDING_1"/>
    <property type="match status" value="1"/>
</dbReference>
<keyword evidence="4" id="KW-0116">cAMP-binding</keyword>
<dbReference type="FunFam" id="2.60.120.10:FF:000039">
    <property type="entry name" value="cAMP-dependent protein kinase regulatory subunit"/>
    <property type="match status" value="1"/>
</dbReference>
<dbReference type="InterPro" id="IPR000595">
    <property type="entry name" value="cNMP-bd_dom"/>
</dbReference>
<dbReference type="SMART" id="SM00100">
    <property type="entry name" value="cNMP"/>
    <property type="match status" value="2"/>
</dbReference>
<dbReference type="Pfam" id="PF02197">
    <property type="entry name" value="RIIa"/>
    <property type="match status" value="1"/>
</dbReference>
<dbReference type="SMART" id="SM00394">
    <property type="entry name" value="RIIa"/>
    <property type="match status" value="1"/>
</dbReference>
<dbReference type="GO" id="GO:0034236">
    <property type="term" value="F:protein kinase A catalytic subunit binding"/>
    <property type="evidence" value="ECO:0007669"/>
    <property type="project" value="TreeGrafter"/>
</dbReference>
<dbReference type="Gene3D" id="1.20.890.10">
    <property type="entry name" value="cAMP-dependent protein kinase regulatory subunit, dimerization-anchoring domain"/>
    <property type="match status" value="1"/>
</dbReference>
<dbReference type="InterPro" id="IPR018488">
    <property type="entry name" value="cNMP-bd_CS"/>
</dbReference>
<keyword evidence="3" id="KW-0597">Phosphoprotein</keyword>
<reference evidence="10" key="1">
    <citation type="submission" date="2020-05" db="EMBL/GenBank/DDBJ databases">
        <title>Phylogenomic resolution of chytrid fungi.</title>
        <authorList>
            <person name="Stajich J.E."/>
            <person name="Amses K."/>
            <person name="Simmons R."/>
            <person name="Seto K."/>
            <person name="Myers J."/>
            <person name="Bonds A."/>
            <person name="Quandt C.A."/>
            <person name="Barry K."/>
            <person name="Liu P."/>
            <person name="Grigoriev I."/>
            <person name="Longcore J.E."/>
            <person name="James T.Y."/>
        </authorList>
    </citation>
    <scope>NUCLEOTIDE SEQUENCE</scope>
    <source>
        <strain evidence="10">JEL0513</strain>
    </source>
</reference>
<dbReference type="Gene3D" id="2.60.120.10">
    <property type="entry name" value="Jelly Rolls"/>
    <property type="match status" value="2"/>
</dbReference>
<keyword evidence="6" id="KW-0547">Nucleotide-binding</keyword>
<dbReference type="InterPro" id="IPR016024">
    <property type="entry name" value="ARM-type_fold"/>
</dbReference>
<evidence type="ECO:0000313" key="10">
    <source>
        <dbReference type="EMBL" id="KAJ3113224.1"/>
    </source>
</evidence>
<organism evidence="10 11">
    <name type="scientific">Physocladia obscura</name>
    <dbReference type="NCBI Taxonomy" id="109957"/>
    <lineage>
        <taxon>Eukaryota</taxon>
        <taxon>Fungi</taxon>
        <taxon>Fungi incertae sedis</taxon>
        <taxon>Chytridiomycota</taxon>
        <taxon>Chytridiomycota incertae sedis</taxon>
        <taxon>Chytridiomycetes</taxon>
        <taxon>Chytridiales</taxon>
        <taxon>Chytriomycetaceae</taxon>
        <taxon>Physocladia</taxon>
    </lineage>
</organism>
<evidence type="ECO:0000259" key="9">
    <source>
        <dbReference type="PROSITE" id="PS50042"/>
    </source>
</evidence>
<evidence type="ECO:0000256" key="5">
    <source>
        <dbReference type="ARBA" id="ARBA00022737"/>
    </source>
</evidence>
<feature type="domain" description="Cyclic nucleotide-binding" evidence="9">
    <location>
        <begin position="1075"/>
        <end position="1212"/>
    </location>
</feature>
<comment type="similarity">
    <text evidence="1">Belongs to the cAMP-dependent kinase regulatory chain family.</text>
</comment>
<dbReference type="GO" id="GO:0005829">
    <property type="term" value="C:cytosol"/>
    <property type="evidence" value="ECO:0007669"/>
    <property type="project" value="TreeGrafter"/>
</dbReference>
<protein>
    <recommendedName>
        <fullName evidence="2">cAMP-dependent protein kinase regulatory subunit</fullName>
    </recommendedName>
</protein>
<dbReference type="Pfam" id="PF00027">
    <property type="entry name" value="cNMP_binding"/>
    <property type="match status" value="2"/>
</dbReference>
<proteinExistence type="inferred from homology"/>